<dbReference type="PANTHER" id="PTHR11560">
    <property type="entry name" value="39S RIBOSOMAL PROTEIN L10, MITOCHONDRIAL"/>
    <property type="match status" value="1"/>
</dbReference>
<keyword evidence="5" id="KW-0694">RNA-binding</keyword>
<dbReference type="HAMAP" id="MF_00362">
    <property type="entry name" value="Ribosomal_uL10"/>
    <property type="match status" value="1"/>
</dbReference>
<proteinExistence type="inferred from homology"/>
<dbReference type="GO" id="GO:0006412">
    <property type="term" value="P:translation"/>
    <property type="evidence" value="ECO:0007669"/>
    <property type="project" value="UniProtKB-UniRule"/>
</dbReference>
<evidence type="ECO:0000256" key="3">
    <source>
        <dbReference type="ARBA" id="ARBA00023274"/>
    </source>
</evidence>
<dbReference type="InterPro" id="IPR002363">
    <property type="entry name" value="Ribosomal_uL10_CS_bac"/>
</dbReference>
<dbReference type="GO" id="GO:0015934">
    <property type="term" value="C:large ribosomal subunit"/>
    <property type="evidence" value="ECO:0007669"/>
    <property type="project" value="InterPro"/>
</dbReference>
<reference evidence="6 7" key="1">
    <citation type="journal article" date="2016" name="Nat. Commun.">
        <title>Thousands of microbial genomes shed light on interconnected biogeochemical processes in an aquifer system.</title>
        <authorList>
            <person name="Anantharaman K."/>
            <person name="Brown C.T."/>
            <person name="Hug L.A."/>
            <person name="Sharon I."/>
            <person name="Castelle C.J."/>
            <person name="Probst A.J."/>
            <person name="Thomas B.C."/>
            <person name="Singh A."/>
            <person name="Wilkins M.J."/>
            <person name="Karaoz U."/>
            <person name="Brodie E.L."/>
            <person name="Williams K.H."/>
            <person name="Hubbard S.S."/>
            <person name="Banfield J.F."/>
        </authorList>
    </citation>
    <scope>NUCLEOTIDE SEQUENCE [LARGE SCALE GENOMIC DNA]</scope>
</reference>
<evidence type="ECO:0000313" key="6">
    <source>
        <dbReference type="EMBL" id="OGY92537.1"/>
    </source>
</evidence>
<comment type="similarity">
    <text evidence="1 5">Belongs to the universal ribosomal protein uL10 family.</text>
</comment>
<evidence type="ECO:0000256" key="5">
    <source>
        <dbReference type="HAMAP-Rule" id="MF_00362"/>
    </source>
</evidence>
<dbReference type="NCBIfam" id="NF000955">
    <property type="entry name" value="PRK00099.1-1"/>
    <property type="match status" value="1"/>
</dbReference>
<organism evidence="6 7">
    <name type="scientific">Candidatus Komeilibacteria bacterium RIFCSPLOWO2_01_FULL_53_11</name>
    <dbReference type="NCBI Taxonomy" id="1798552"/>
    <lineage>
        <taxon>Bacteria</taxon>
        <taxon>Candidatus Komeiliibacteriota</taxon>
    </lineage>
</organism>
<comment type="subunit">
    <text evidence="5">Part of the ribosomal stalk of the 50S ribosomal subunit. The N-terminus interacts with L11 and the large rRNA to form the base of the stalk. The C-terminus forms an elongated spine to which L12 dimers bind in a sequential fashion forming a multimeric L10(L12)X complex.</text>
</comment>
<dbReference type="PROSITE" id="PS01109">
    <property type="entry name" value="RIBOSOMAL_L10"/>
    <property type="match status" value="1"/>
</dbReference>
<evidence type="ECO:0000256" key="4">
    <source>
        <dbReference type="ARBA" id="ARBA00035202"/>
    </source>
</evidence>
<keyword evidence="3 5" id="KW-0687">Ribonucleoprotein</keyword>
<dbReference type="Gene3D" id="6.10.250.290">
    <property type="match status" value="1"/>
</dbReference>
<gene>
    <name evidence="5" type="primary">rplJ</name>
    <name evidence="6" type="ORF">A3B31_03970</name>
</gene>
<evidence type="ECO:0000256" key="1">
    <source>
        <dbReference type="ARBA" id="ARBA00008889"/>
    </source>
</evidence>
<accession>A0A1G2BWH9</accession>
<dbReference type="InterPro" id="IPR047865">
    <property type="entry name" value="Ribosomal_uL10_bac_type"/>
</dbReference>
<dbReference type="InterPro" id="IPR043141">
    <property type="entry name" value="Ribosomal_uL10-like_sf"/>
</dbReference>
<dbReference type="CDD" id="cd05797">
    <property type="entry name" value="Ribosomal_L10"/>
    <property type="match status" value="1"/>
</dbReference>
<dbReference type="GO" id="GO:0070180">
    <property type="term" value="F:large ribosomal subunit rRNA binding"/>
    <property type="evidence" value="ECO:0007669"/>
    <property type="project" value="UniProtKB-UniRule"/>
</dbReference>
<sequence length="173" mass="18783">MPKTRKRKEDEVRTLKDKLARSKSVVFVNQTGITVSQSESLRKKLRAASGEFQATKKTLLKLALKDVADVDTSVFFGGVALAFSYEDEVAAAKQVFEFSKEFTGMQIVGGVLDQAPISSEAVMALAKLPGKQELLGLLVRTIQAPVSGFVNALAGNIRNFVYVVQAIKDSKSN</sequence>
<dbReference type="Pfam" id="PF00466">
    <property type="entry name" value="Ribosomal_L10"/>
    <property type="match status" value="1"/>
</dbReference>
<dbReference type="Gene3D" id="3.30.70.1730">
    <property type="match status" value="1"/>
</dbReference>
<keyword evidence="5" id="KW-0699">rRNA-binding</keyword>
<comment type="caution">
    <text evidence="6">The sequence shown here is derived from an EMBL/GenBank/DDBJ whole genome shotgun (WGS) entry which is preliminary data.</text>
</comment>
<evidence type="ECO:0000256" key="2">
    <source>
        <dbReference type="ARBA" id="ARBA00022980"/>
    </source>
</evidence>
<dbReference type="EMBL" id="MHKN01000015">
    <property type="protein sequence ID" value="OGY92537.1"/>
    <property type="molecule type" value="Genomic_DNA"/>
</dbReference>
<dbReference type="AlphaFoldDB" id="A0A1G2BWH9"/>
<keyword evidence="2 5" id="KW-0689">Ribosomal protein</keyword>
<name>A0A1G2BWH9_9BACT</name>
<evidence type="ECO:0000313" key="7">
    <source>
        <dbReference type="Proteomes" id="UP000177349"/>
    </source>
</evidence>
<dbReference type="SUPFAM" id="SSF160369">
    <property type="entry name" value="Ribosomal protein L10-like"/>
    <property type="match status" value="1"/>
</dbReference>
<dbReference type="Proteomes" id="UP000177349">
    <property type="component" value="Unassembled WGS sequence"/>
</dbReference>
<dbReference type="InterPro" id="IPR001790">
    <property type="entry name" value="Ribosomal_uL10"/>
</dbReference>
<protein>
    <recommendedName>
        <fullName evidence="4 5">Large ribosomal subunit protein uL10</fullName>
    </recommendedName>
</protein>
<dbReference type="GO" id="GO:0003735">
    <property type="term" value="F:structural constituent of ribosome"/>
    <property type="evidence" value="ECO:0007669"/>
    <property type="project" value="InterPro"/>
</dbReference>
<comment type="function">
    <text evidence="5">Forms part of the ribosomal stalk, playing a central role in the interaction of the ribosome with GTP-bound translation factors.</text>
</comment>
<dbReference type="InterPro" id="IPR022973">
    <property type="entry name" value="Ribosomal_uL10_bac"/>
</dbReference>